<dbReference type="CDD" id="cd14060">
    <property type="entry name" value="STKc_MLTK"/>
    <property type="match status" value="1"/>
</dbReference>
<gene>
    <name evidence="8" type="primary">MAP3K20</name>
</gene>
<dbReference type="Gene3D" id="3.30.200.20">
    <property type="entry name" value="Phosphorylase Kinase, domain 1"/>
    <property type="match status" value="1"/>
</dbReference>
<dbReference type="Pfam" id="PF07714">
    <property type="entry name" value="PK_Tyr_Ser-Thr"/>
    <property type="match status" value="1"/>
</dbReference>
<keyword evidence="4" id="KW-0067">ATP-binding</keyword>
<dbReference type="Proteomes" id="UP000000539">
    <property type="component" value="Chromosome 7"/>
</dbReference>
<dbReference type="FunFam" id="3.30.200.20:FF:000220">
    <property type="entry name" value="mitogen-activated protein kinase kinase kinase 20 isoform X1"/>
    <property type="match status" value="1"/>
</dbReference>
<protein>
    <submittedName>
        <fullName evidence="8">Mitogen-activated protein kinase kinase kinase 20</fullName>
    </submittedName>
</protein>
<keyword evidence="5" id="KW-0175">Coiled coil</keyword>
<evidence type="ECO:0000259" key="7">
    <source>
        <dbReference type="PROSITE" id="PS50011"/>
    </source>
</evidence>
<sequence>MSSTSASFVQIRFDDLQFFENCGGGSFGSVYRARWISQDKEVAVKKLLKIEKEAEILSVLSHKNIIQFYGAVIEPPNYGIVTEYASAGSLFDYINSNKSEEMDMDHIMTWATDIAKGMHYLHMEAPVKVIHRDLKSRNVVIAADGVLKICDFGASRFHSHTTHMSLVGTFPWMAPEVIQSLPVSETCDTYSYGVVLWEMLTREVPFKGLEGLQVAWLVVEKNERLTIPSSCPRSFAELMHQCWEADSKKRPSFKQIISILESMSNDSNLPDQCNSFLHNKAEWRCEIEATLERLKKLERDLSFKEQELKERERRLKMWEQKLTEQSNTPLYIIWKTSLGILSASCNPWSQVSPSVPQFRFLLPLAARMSEESYFESKTEESKSAEMSCQITATSNGEVAGMNQSLKALMMTGFGDIFSLNQAGSVLRSGMQINMQAKKNSSKTTSMRKGKKINMALGFSEFDWSDDDDDDDDFDDTDDSSE</sequence>
<reference evidence="8" key="3">
    <citation type="submission" date="2025-09" db="UniProtKB">
        <authorList>
            <consortium name="Ensembl"/>
        </authorList>
    </citation>
    <scope>IDENTIFICATION</scope>
    <source>
        <strain evidence="8">broiler</strain>
    </source>
</reference>
<evidence type="ECO:0000256" key="4">
    <source>
        <dbReference type="ARBA" id="ARBA00022840"/>
    </source>
</evidence>
<dbReference type="PANTHER" id="PTHR44329:SF288">
    <property type="entry name" value="MITOGEN-ACTIVATED PROTEIN KINASE KINASE KINASE 20"/>
    <property type="match status" value="1"/>
</dbReference>
<dbReference type="Ensembl" id="ENSGALT00010052890.1">
    <property type="protein sequence ID" value="ENSGALP00010031796.1"/>
    <property type="gene ID" value="ENSGALG00010021755.1"/>
</dbReference>
<accession>A0A3Q2U5P7</accession>
<dbReference type="GO" id="GO:0004672">
    <property type="term" value="F:protein kinase activity"/>
    <property type="evidence" value="ECO:0007669"/>
    <property type="project" value="InterPro"/>
</dbReference>
<dbReference type="Gene3D" id="1.10.510.10">
    <property type="entry name" value="Transferase(Phosphotransferase) domain 1"/>
    <property type="match status" value="1"/>
</dbReference>
<dbReference type="InterPro" id="IPR008271">
    <property type="entry name" value="Ser/Thr_kinase_AS"/>
</dbReference>
<dbReference type="GO" id="GO:0005524">
    <property type="term" value="F:ATP binding"/>
    <property type="evidence" value="ECO:0007669"/>
    <property type="project" value="UniProtKB-KW"/>
</dbReference>
<reference evidence="8" key="1">
    <citation type="submission" date="2020-11" db="EMBL/GenBank/DDBJ databases">
        <title>Gallus gallus (Chicken) genome, bGalGal1, GRCg7b, maternal haplotype autosomes + Z &amp; W.</title>
        <authorList>
            <person name="Warren W."/>
            <person name="Formenti G."/>
            <person name="Fedrigo O."/>
            <person name="Haase B."/>
            <person name="Mountcastle J."/>
            <person name="Balacco J."/>
            <person name="Tracey A."/>
            <person name="Schneider V."/>
            <person name="Okimoto R."/>
            <person name="Cheng H."/>
            <person name="Hawken R."/>
            <person name="Howe K."/>
            <person name="Jarvis E.D."/>
        </authorList>
    </citation>
    <scope>NUCLEOTIDE SEQUENCE [LARGE SCALE GENOMIC DNA]</scope>
    <source>
        <strain evidence="8">Broiler</strain>
    </source>
</reference>
<dbReference type="Bgee" id="ENSGALG00000035237">
    <property type="expression patterns" value="Expressed in muscle tissue and 14 other cell types or tissues"/>
</dbReference>
<dbReference type="SUPFAM" id="SSF56112">
    <property type="entry name" value="Protein kinase-like (PK-like)"/>
    <property type="match status" value="1"/>
</dbReference>
<evidence type="ECO:0000256" key="2">
    <source>
        <dbReference type="ARBA" id="ARBA00022741"/>
    </source>
</evidence>
<dbReference type="InterPro" id="IPR051681">
    <property type="entry name" value="Ser/Thr_Kinases-Pseudokinases"/>
</dbReference>
<evidence type="ECO:0000256" key="5">
    <source>
        <dbReference type="SAM" id="Coils"/>
    </source>
</evidence>
<dbReference type="PROSITE" id="PS00108">
    <property type="entry name" value="PROTEIN_KINASE_ST"/>
    <property type="match status" value="1"/>
</dbReference>
<keyword evidence="1" id="KW-0808">Transferase</keyword>
<feature type="domain" description="Protein kinase" evidence="7">
    <location>
        <begin position="16"/>
        <end position="277"/>
    </location>
</feature>
<feature type="region of interest" description="Disordered" evidence="6">
    <location>
        <begin position="460"/>
        <end position="481"/>
    </location>
</feature>
<dbReference type="AlphaFoldDB" id="A0A3Q2U5P7"/>
<proteinExistence type="predicted"/>
<dbReference type="SMART" id="SM00220">
    <property type="entry name" value="S_TKc"/>
    <property type="match status" value="1"/>
</dbReference>
<dbReference type="FunFam" id="1.10.510.10:FF:000243">
    <property type="entry name" value="mitogen-activated protein kinase kinase kinase 20 isoform X2"/>
    <property type="match status" value="1"/>
</dbReference>
<feature type="compositionally biased region" description="Acidic residues" evidence="6">
    <location>
        <begin position="462"/>
        <end position="481"/>
    </location>
</feature>
<keyword evidence="3" id="KW-0418">Kinase</keyword>
<evidence type="ECO:0000256" key="6">
    <source>
        <dbReference type="SAM" id="MobiDB-lite"/>
    </source>
</evidence>
<evidence type="ECO:0000256" key="3">
    <source>
        <dbReference type="ARBA" id="ARBA00022777"/>
    </source>
</evidence>
<dbReference type="InterPro" id="IPR011009">
    <property type="entry name" value="Kinase-like_dom_sf"/>
</dbReference>
<dbReference type="PANTHER" id="PTHR44329">
    <property type="entry name" value="SERINE/THREONINE-PROTEIN KINASE TNNI3K-RELATED"/>
    <property type="match status" value="1"/>
</dbReference>
<dbReference type="GeneTree" id="ENSGT00940000163262"/>
<reference evidence="8" key="2">
    <citation type="submission" date="2025-08" db="UniProtKB">
        <authorList>
            <consortium name="Ensembl"/>
        </authorList>
    </citation>
    <scope>IDENTIFICATION</scope>
    <source>
        <strain evidence="8">broiler</strain>
    </source>
</reference>
<keyword evidence="9" id="KW-1185">Reference proteome</keyword>
<evidence type="ECO:0000256" key="1">
    <source>
        <dbReference type="ARBA" id="ARBA00022679"/>
    </source>
</evidence>
<dbReference type="InterPro" id="IPR000719">
    <property type="entry name" value="Prot_kinase_dom"/>
</dbReference>
<dbReference type="InterPro" id="IPR001245">
    <property type="entry name" value="Ser-Thr/Tyr_kinase_cat_dom"/>
</dbReference>
<dbReference type="PROSITE" id="PS50011">
    <property type="entry name" value="PROTEIN_KINASE_DOM"/>
    <property type="match status" value="1"/>
</dbReference>
<keyword evidence="2" id="KW-0547">Nucleotide-binding</keyword>
<evidence type="ECO:0000313" key="9">
    <source>
        <dbReference type="Proteomes" id="UP000000539"/>
    </source>
</evidence>
<dbReference type="PRINTS" id="PR00109">
    <property type="entry name" value="TYRKINASE"/>
</dbReference>
<feature type="coiled-coil region" evidence="5">
    <location>
        <begin position="280"/>
        <end position="328"/>
    </location>
</feature>
<organism evidence="8 9">
    <name type="scientific">Gallus gallus</name>
    <name type="common">Chicken</name>
    <dbReference type="NCBI Taxonomy" id="9031"/>
    <lineage>
        <taxon>Eukaryota</taxon>
        <taxon>Metazoa</taxon>
        <taxon>Chordata</taxon>
        <taxon>Craniata</taxon>
        <taxon>Vertebrata</taxon>
        <taxon>Euteleostomi</taxon>
        <taxon>Archelosauria</taxon>
        <taxon>Archosauria</taxon>
        <taxon>Dinosauria</taxon>
        <taxon>Saurischia</taxon>
        <taxon>Theropoda</taxon>
        <taxon>Coelurosauria</taxon>
        <taxon>Aves</taxon>
        <taxon>Neognathae</taxon>
        <taxon>Galloanserae</taxon>
        <taxon>Galliformes</taxon>
        <taxon>Phasianidae</taxon>
        <taxon>Phasianinae</taxon>
        <taxon>Gallus</taxon>
    </lineage>
</organism>
<dbReference type="OrthoDB" id="339325at2759"/>
<dbReference type="VEuPathDB" id="HostDB:geneid_424149"/>
<evidence type="ECO:0000313" key="8">
    <source>
        <dbReference type="Ensembl" id="ENSGALP00010031796.1"/>
    </source>
</evidence>
<name>A0A3Q2U5P7_CHICK</name>